<proteinExistence type="predicted"/>
<organism evidence="6 7">
    <name type="scientific">Coccomyxa viridis</name>
    <dbReference type="NCBI Taxonomy" id="1274662"/>
    <lineage>
        <taxon>Eukaryota</taxon>
        <taxon>Viridiplantae</taxon>
        <taxon>Chlorophyta</taxon>
        <taxon>core chlorophytes</taxon>
        <taxon>Trebouxiophyceae</taxon>
        <taxon>Trebouxiophyceae incertae sedis</taxon>
        <taxon>Coccomyxaceae</taxon>
        <taxon>Coccomyxa</taxon>
    </lineage>
</organism>
<gene>
    <name evidence="6" type="ORF">CVIRNUC_006613</name>
</gene>
<sequence length="127" mass="14014">MRLAAKHKMLPTWWQPADNVAIEKTAMTNKWANIDHAVEKSDITEHYDASYTLMLRIIADSVYNYSAHEGPPAFSDKPGCAHCGQTEGHNGVELKKCGACGKASYCSVACQKKHWKHGGHKQACAKT</sequence>
<dbReference type="PROSITE" id="PS50865">
    <property type="entry name" value="ZF_MYND_2"/>
    <property type="match status" value="1"/>
</dbReference>
<dbReference type="Proteomes" id="UP001314263">
    <property type="component" value="Unassembled WGS sequence"/>
</dbReference>
<evidence type="ECO:0000313" key="7">
    <source>
        <dbReference type="Proteomes" id="UP001314263"/>
    </source>
</evidence>
<accession>A0AAV1I8N8</accession>
<dbReference type="Pfam" id="PF01753">
    <property type="entry name" value="zf-MYND"/>
    <property type="match status" value="1"/>
</dbReference>
<evidence type="ECO:0000256" key="1">
    <source>
        <dbReference type="ARBA" id="ARBA00022723"/>
    </source>
</evidence>
<dbReference type="Gene3D" id="6.10.140.2220">
    <property type="match status" value="1"/>
</dbReference>
<keyword evidence="3" id="KW-0862">Zinc</keyword>
<dbReference type="InterPro" id="IPR002893">
    <property type="entry name" value="Znf_MYND"/>
</dbReference>
<reference evidence="6 7" key="1">
    <citation type="submission" date="2023-10" db="EMBL/GenBank/DDBJ databases">
        <authorList>
            <person name="Maclean D."/>
            <person name="Macfadyen A."/>
        </authorList>
    </citation>
    <scope>NUCLEOTIDE SEQUENCE [LARGE SCALE GENOMIC DNA]</scope>
</reference>
<evidence type="ECO:0000313" key="6">
    <source>
        <dbReference type="EMBL" id="CAK0783414.1"/>
    </source>
</evidence>
<keyword evidence="2 4" id="KW-0863">Zinc-finger</keyword>
<dbReference type="EMBL" id="CAUYUE010000008">
    <property type="protein sequence ID" value="CAK0783414.1"/>
    <property type="molecule type" value="Genomic_DNA"/>
</dbReference>
<evidence type="ECO:0000256" key="2">
    <source>
        <dbReference type="ARBA" id="ARBA00022771"/>
    </source>
</evidence>
<evidence type="ECO:0000259" key="5">
    <source>
        <dbReference type="PROSITE" id="PS50865"/>
    </source>
</evidence>
<name>A0AAV1I8N8_9CHLO</name>
<feature type="domain" description="MYND-type" evidence="5">
    <location>
        <begin position="80"/>
        <end position="124"/>
    </location>
</feature>
<keyword evidence="7" id="KW-1185">Reference proteome</keyword>
<evidence type="ECO:0000256" key="4">
    <source>
        <dbReference type="PROSITE-ProRule" id="PRU00134"/>
    </source>
</evidence>
<dbReference type="PROSITE" id="PS01360">
    <property type="entry name" value="ZF_MYND_1"/>
    <property type="match status" value="1"/>
</dbReference>
<protein>
    <recommendedName>
        <fullName evidence="5">MYND-type domain-containing protein</fullName>
    </recommendedName>
</protein>
<evidence type="ECO:0000256" key="3">
    <source>
        <dbReference type="ARBA" id="ARBA00022833"/>
    </source>
</evidence>
<dbReference type="AlphaFoldDB" id="A0AAV1I8N8"/>
<keyword evidence="1" id="KW-0479">Metal-binding</keyword>
<dbReference type="GO" id="GO:0008270">
    <property type="term" value="F:zinc ion binding"/>
    <property type="evidence" value="ECO:0007669"/>
    <property type="project" value="UniProtKB-KW"/>
</dbReference>
<comment type="caution">
    <text evidence="6">The sequence shown here is derived from an EMBL/GenBank/DDBJ whole genome shotgun (WGS) entry which is preliminary data.</text>
</comment>
<dbReference type="SUPFAM" id="SSF144232">
    <property type="entry name" value="HIT/MYND zinc finger-like"/>
    <property type="match status" value="1"/>
</dbReference>